<keyword evidence="6" id="KW-1185">Reference proteome</keyword>
<feature type="region of interest" description="Disordered" evidence="2">
    <location>
        <begin position="54"/>
        <end position="90"/>
    </location>
</feature>
<evidence type="ECO:0000256" key="1">
    <source>
        <dbReference type="PIRSR" id="PIRSR611757-1"/>
    </source>
</evidence>
<keyword evidence="3" id="KW-0732">Signal</keyword>
<comment type="caution">
    <text evidence="5">The sequence shown here is derived from an EMBL/GenBank/DDBJ whole genome shotgun (WGS) entry which is preliminary data.</text>
</comment>
<dbReference type="Proteomes" id="UP000078084">
    <property type="component" value="Unassembled WGS sequence"/>
</dbReference>
<evidence type="ECO:0000256" key="3">
    <source>
        <dbReference type="SAM" id="SignalP"/>
    </source>
</evidence>
<dbReference type="GO" id="GO:0008933">
    <property type="term" value="F:peptidoglycan lytic transglycosylase activity"/>
    <property type="evidence" value="ECO:0007669"/>
    <property type="project" value="TreeGrafter"/>
</dbReference>
<dbReference type="GO" id="GO:0009253">
    <property type="term" value="P:peptidoglycan catabolic process"/>
    <property type="evidence" value="ECO:0007669"/>
    <property type="project" value="TreeGrafter"/>
</dbReference>
<dbReference type="STRING" id="206506.AAV32_00700"/>
<dbReference type="InterPro" id="IPR043426">
    <property type="entry name" value="MltB-like"/>
</dbReference>
<proteinExistence type="predicted"/>
<evidence type="ECO:0000313" key="5">
    <source>
        <dbReference type="EMBL" id="KKO72897.1"/>
    </source>
</evidence>
<gene>
    <name evidence="5" type="ORF">AAV32_00700</name>
</gene>
<evidence type="ECO:0000259" key="4">
    <source>
        <dbReference type="Pfam" id="PF13406"/>
    </source>
</evidence>
<organism evidence="5 6">
    <name type="scientific">Kerstersia gyiorum</name>
    <dbReference type="NCBI Taxonomy" id="206506"/>
    <lineage>
        <taxon>Bacteria</taxon>
        <taxon>Pseudomonadati</taxon>
        <taxon>Pseudomonadota</taxon>
        <taxon>Betaproteobacteria</taxon>
        <taxon>Burkholderiales</taxon>
        <taxon>Alcaligenaceae</taxon>
        <taxon>Kerstersia</taxon>
    </lineage>
</organism>
<dbReference type="NCBIfam" id="TIGR02282">
    <property type="entry name" value="MltB"/>
    <property type="match status" value="1"/>
</dbReference>
<dbReference type="OrthoDB" id="9772911at2"/>
<accession>A0A171KVI0</accession>
<name>A0A171KVI0_9BURK</name>
<dbReference type="AlphaFoldDB" id="A0A171KVI0"/>
<evidence type="ECO:0000256" key="2">
    <source>
        <dbReference type="SAM" id="MobiDB-lite"/>
    </source>
</evidence>
<feature type="chain" id="PRO_5007908790" description="Transglycosylase SLT domain-containing protein" evidence="3">
    <location>
        <begin position="24"/>
        <end position="407"/>
    </location>
</feature>
<dbReference type="PANTHER" id="PTHR30163:SF9">
    <property type="entry name" value="MEMBRANE-BOUND LYTIC MUREIN TRANSGLYCOSYLASE B"/>
    <property type="match status" value="1"/>
</dbReference>
<reference evidence="5 6" key="1">
    <citation type="submission" date="2015-04" db="EMBL/GenBank/DDBJ databases">
        <title>Genome sequence of Kerstersia gyiorum CG1.</title>
        <authorList>
            <person name="Greninger A.L."/>
            <person name="Kozyreva V."/>
            <person name="Chaturvedi V."/>
        </authorList>
    </citation>
    <scope>NUCLEOTIDE SEQUENCE [LARGE SCALE GENOMIC DNA]</scope>
    <source>
        <strain evidence="5 6">CG1</strain>
    </source>
</reference>
<feature type="domain" description="Transglycosylase SLT" evidence="4">
    <location>
        <begin position="100"/>
        <end position="401"/>
    </location>
</feature>
<dbReference type="InterPro" id="IPR023346">
    <property type="entry name" value="Lysozyme-like_dom_sf"/>
</dbReference>
<protein>
    <recommendedName>
        <fullName evidence="4">Transglycosylase SLT domain-containing protein</fullName>
    </recommendedName>
</protein>
<dbReference type="RefSeq" id="WP_068366464.1">
    <property type="nucleotide sequence ID" value="NZ_CP033936.1"/>
</dbReference>
<dbReference type="CDD" id="cd13399">
    <property type="entry name" value="Slt35-like"/>
    <property type="match status" value="1"/>
</dbReference>
<evidence type="ECO:0000313" key="6">
    <source>
        <dbReference type="Proteomes" id="UP000078084"/>
    </source>
</evidence>
<dbReference type="GeneID" id="99727388"/>
<dbReference type="Gene3D" id="1.10.8.350">
    <property type="entry name" value="Bacterial muramidase"/>
    <property type="match status" value="1"/>
</dbReference>
<dbReference type="EMBL" id="LBNE01000001">
    <property type="protein sequence ID" value="KKO72897.1"/>
    <property type="molecule type" value="Genomic_DNA"/>
</dbReference>
<dbReference type="InterPro" id="IPR011757">
    <property type="entry name" value="Lytic_transglycosylase_MltB"/>
</dbReference>
<dbReference type="PANTHER" id="PTHR30163">
    <property type="entry name" value="MEMBRANE-BOUND LYTIC MUREIN TRANSGLYCOSYLASE B"/>
    <property type="match status" value="1"/>
</dbReference>
<feature type="active site" evidence="1">
    <location>
        <position position="194"/>
    </location>
</feature>
<sequence length="407" mass="43082">MFATSRFPQLGFLAMMLAGCANTASSIASAPATGVAPQAFQAARITADGVQPLPLRPADTVAPPAPAAAPAPAARPLAAPGPLPDFPSIPGGFSPETGAAFAHAAASSRGLPAEWAESAMAEAQYHPQVARLMAPTRGGKPVVRSWTTYRGRFVEPIRIRKGRTFMEENRAALQRAETEYGVPGHVIAAIIGVETLYGEQTGGFRVLDALATLAFAYPDPNRPERASLFQEQLADFLLWTYQSGQDPAAPRGSFAGAMGMPQFMPTSILKFAVDGDGDGLVDLQNNSTDAILSVANFLRQHGWVPGLPVFAPARLSQQAQTLADGGLVPRQDWQSLQLAGASLAPGASAQAAWLQHPLGVIDLKDEARGVTEFRTATPNFFALTQYNRSYFYATAVSDLSQALLKQP</sequence>
<dbReference type="Pfam" id="PF13406">
    <property type="entry name" value="SLT_2"/>
    <property type="match status" value="1"/>
</dbReference>
<dbReference type="PROSITE" id="PS51257">
    <property type="entry name" value="PROKAR_LIPOPROTEIN"/>
    <property type="match status" value="1"/>
</dbReference>
<dbReference type="SUPFAM" id="SSF53955">
    <property type="entry name" value="Lysozyme-like"/>
    <property type="match status" value="1"/>
</dbReference>
<dbReference type="InterPro" id="IPR031304">
    <property type="entry name" value="SLT_2"/>
</dbReference>
<dbReference type="Gene3D" id="1.10.530.10">
    <property type="match status" value="1"/>
</dbReference>
<feature type="signal peptide" evidence="3">
    <location>
        <begin position="1"/>
        <end position="23"/>
    </location>
</feature>
<dbReference type="PATRIC" id="fig|206506.3.peg.172"/>